<dbReference type="EC" id="3.4.-.-" evidence="2"/>
<dbReference type="RefSeq" id="WP_344906595.1">
    <property type="nucleotide sequence ID" value="NZ_BAAAYO010000005.1"/>
</dbReference>
<feature type="domain" description="Peptidase S9 prolyl oligopeptidase catalytic" evidence="1">
    <location>
        <begin position="169"/>
        <end position="319"/>
    </location>
</feature>
<evidence type="ECO:0000313" key="2">
    <source>
        <dbReference type="EMBL" id="MFB9750638.1"/>
    </source>
</evidence>
<dbReference type="SUPFAM" id="SSF53474">
    <property type="entry name" value="alpha/beta-Hydrolases"/>
    <property type="match status" value="2"/>
</dbReference>
<dbReference type="Gene3D" id="3.40.50.1820">
    <property type="entry name" value="alpha/beta hydrolase"/>
    <property type="match status" value="2"/>
</dbReference>
<organism evidence="2 3">
    <name type="scientific">Paenibacillus hodogayensis</name>
    <dbReference type="NCBI Taxonomy" id="279208"/>
    <lineage>
        <taxon>Bacteria</taxon>
        <taxon>Bacillati</taxon>
        <taxon>Bacillota</taxon>
        <taxon>Bacilli</taxon>
        <taxon>Bacillales</taxon>
        <taxon>Paenibacillaceae</taxon>
        <taxon>Paenibacillus</taxon>
    </lineage>
</organism>
<keyword evidence="2" id="KW-0378">Hydrolase</keyword>
<keyword evidence="3" id="KW-1185">Reference proteome</keyword>
<dbReference type="InterPro" id="IPR029058">
    <property type="entry name" value="AB_hydrolase_fold"/>
</dbReference>
<dbReference type="InterPro" id="IPR050261">
    <property type="entry name" value="FrsA_esterase"/>
</dbReference>
<reference evidence="2 3" key="1">
    <citation type="submission" date="2024-09" db="EMBL/GenBank/DDBJ databases">
        <authorList>
            <person name="Sun Q."/>
            <person name="Mori K."/>
        </authorList>
    </citation>
    <scope>NUCLEOTIDE SEQUENCE [LARGE SCALE GENOMIC DNA]</scope>
    <source>
        <strain evidence="2 3">JCM 12520</strain>
    </source>
</reference>
<dbReference type="PANTHER" id="PTHR22946:SF8">
    <property type="entry name" value="ACETYL XYLAN ESTERASE DOMAIN-CONTAINING PROTEIN"/>
    <property type="match status" value="1"/>
</dbReference>
<dbReference type="Proteomes" id="UP001589619">
    <property type="component" value="Unassembled WGS sequence"/>
</dbReference>
<dbReference type="GO" id="GO:0016787">
    <property type="term" value="F:hydrolase activity"/>
    <property type="evidence" value="ECO:0007669"/>
    <property type="project" value="UniProtKB-KW"/>
</dbReference>
<gene>
    <name evidence="2" type="ORF">ACFFNY_03550</name>
</gene>
<evidence type="ECO:0000259" key="1">
    <source>
        <dbReference type="Pfam" id="PF00326"/>
    </source>
</evidence>
<dbReference type="EMBL" id="JBHMAG010000003">
    <property type="protein sequence ID" value="MFB9750638.1"/>
    <property type="molecule type" value="Genomic_DNA"/>
</dbReference>
<dbReference type="PANTHER" id="PTHR22946">
    <property type="entry name" value="DIENELACTONE HYDROLASE DOMAIN-CONTAINING PROTEIN-RELATED"/>
    <property type="match status" value="1"/>
</dbReference>
<name>A0ABV5VR49_9BACL</name>
<accession>A0ABV5VR49</accession>
<dbReference type="Pfam" id="PF00326">
    <property type="entry name" value="Peptidase_S9"/>
    <property type="match status" value="1"/>
</dbReference>
<sequence length="646" mass="72477">MHMKTYLNQAAKAASDRALPVFRTAADFERWRKDRQRRFHEMLGIDVYLAEERTPMHVRITGSVDCGTHRIDKLHYQSLPGLYVAANLYIPAALTAPAPGVLYLCGHHQTQKVNYQEHARRFAQEGFVTLVLDTIQLGEVQGVHHGTYSRGNFDWVSRGYTPAAAEVWNAIRGLDLLGELDEVDERRLGVTGHSGGGSISWWTACADDRVKAMASSSGTGDLASHIRERTLDYHCDCNFPNNADGWSSAESYALAAPRPVLIVAPDRDRVFRIDAVRQVYEKLKELYVNLGAGDKIDLLAFREQHMYTPASRKRIFSWFLTHLAGRPTTTDEAADFDGVKLPEEQLLVFKGQPPADDRSTTVQNWLIRLPEPTDIRSADQLAAEKTRLLVGVRKECFGAFPEQPLPLAVELEQEYWNGDSFSRKFSFASEGEWRLNGELRGRANDSIRPAAVCLRQSSHRKEEEPFRSLAGLKGEWIKARIDVRGTGDTAWGTELNWHIRRAAALIGQTVAAMRVWDALRGLEAVRLMPEVDRDRILLAGAGEMAVVALLAVLLDGSVSTLVLEDMPSSFTRADDPERLGEGYEVVNMLRHADLPQLAAMLWPTTIIVTGKRWEGYEWTERAYARLGEPGRIQFRTDLNVWSAGAE</sequence>
<evidence type="ECO:0000313" key="3">
    <source>
        <dbReference type="Proteomes" id="UP001589619"/>
    </source>
</evidence>
<proteinExistence type="predicted"/>
<dbReference type="InterPro" id="IPR001375">
    <property type="entry name" value="Peptidase_S9_cat"/>
</dbReference>
<comment type="caution">
    <text evidence="2">The sequence shown here is derived from an EMBL/GenBank/DDBJ whole genome shotgun (WGS) entry which is preliminary data.</text>
</comment>
<protein>
    <submittedName>
        <fullName evidence="2">Alpha/beta hydrolase family protein</fullName>
        <ecNumber evidence="2">3.4.-.-</ecNumber>
    </submittedName>
</protein>